<reference evidence="3" key="1">
    <citation type="journal article" date="2017" name="Genome Biol.">
        <title>Comparative genomics reveals high biological diversity and specific adaptations in the industrially and medically important fungal genus Aspergillus.</title>
        <authorList>
            <person name="de Vries R.P."/>
            <person name="Riley R."/>
            <person name="Wiebenga A."/>
            <person name="Aguilar-Osorio G."/>
            <person name="Amillis S."/>
            <person name="Uchima C.A."/>
            <person name="Anderluh G."/>
            <person name="Asadollahi M."/>
            <person name="Askin M."/>
            <person name="Barry K."/>
            <person name="Battaglia E."/>
            <person name="Bayram O."/>
            <person name="Benocci T."/>
            <person name="Braus-Stromeyer S.A."/>
            <person name="Caldana C."/>
            <person name="Canovas D."/>
            <person name="Cerqueira G.C."/>
            <person name="Chen F."/>
            <person name="Chen W."/>
            <person name="Choi C."/>
            <person name="Clum A."/>
            <person name="Dos Santos R.A."/>
            <person name="Damasio A.R."/>
            <person name="Diallinas G."/>
            <person name="Emri T."/>
            <person name="Fekete E."/>
            <person name="Flipphi M."/>
            <person name="Freyberg S."/>
            <person name="Gallo A."/>
            <person name="Gournas C."/>
            <person name="Habgood R."/>
            <person name="Hainaut M."/>
            <person name="Harispe M.L."/>
            <person name="Henrissat B."/>
            <person name="Hilden K.S."/>
            <person name="Hope R."/>
            <person name="Hossain A."/>
            <person name="Karabika E."/>
            <person name="Karaffa L."/>
            <person name="Karanyi Z."/>
            <person name="Krasevec N."/>
            <person name="Kuo A."/>
            <person name="Kusch H."/>
            <person name="LaButti K."/>
            <person name="Lagendijk E.L."/>
            <person name="Lapidus A."/>
            <person name="Levasseur A."/>
            <person name="Lindquist E."/>
            <person name="Lipzen A."/>
            <person name="Logrieco A.F."/>
            <person name="MacCabe A."/>
            <person name="Maekelae M.R."/>
            <person name="Malavazi I."/>
            <person name="Melin P."/>
            <person name="Meyer V."/>
            <person name="Mielnichuk N."/>
            <person name="Miskei M."/>
            <person name="Molnar A.P."/>
            <person name="Mule G."/>
            <person name="Ngan C.Y."/>
            <person name="Orejas M."/>
            <person name="Orosz E."/>
            <person name="Ouedraogo J.P."/>
            <person name="Overkamp K.M."/>
            <person name="Park H.-S."/>
            <person name="Perrone G."/>
            <person name="Piumi F."/>
            <person name="Punt P.J."/>
            <person name="Ram A.F."/>
            <person name="Ramon A."/>
            <person name="Rauscher S."/>
            <person name="Record E."/>
            <person name="Riano-Pachon D.M."/>
            <person name="Robert V."/>
            <person name="Roehrig J."/>
            <person name="Ruller R."/>
            <person name="Salamov A."/>
            <person name="Salih N.S."/>
            <person name="Samson R.A."/>
            <person name="Sandor E."/>
            <person name="Sanguinetti M."/>
            <person name="Schuetze T."/>
            <person name="Sepcic K."/>
            <person name="Shelest E."/>
            <person name="Sherlock G."/>
            <person name="Sophianopoulou V."/>
            <person name="Squina F.M."/>
            <person name="Sun H."/>
            <person name="Susca A."/>
            <person name="Todd R.B."/>
            <person name="Tsang A."/>
            <person name="Unkles S.E."/>
            <person name="van de Wiele N."/>
            <person name="van Rossen-Uffink D."/>
            <person name="Oliveira J.V."/>
            <person name="Vesth T.C."/>
            <person name="Visser J."/>
            <person name="Yu J.-H."/>
            <person name="Zhou M."/>
            <person name="Andersen M.R."/>
            <person name="Archer D.B."/>
            <person name="Baker S.E."/>
            <person name="Benoit I."/>
            <person name="Brakhage A.A."/>
            <person name="Braus G.H."/>
            <person name="Fischer R."/>
            <person name="Frisvad J.C."/>
            <person name="Goldman G.H."/>
            <person name="Houbraken J."/>
            <person name="Oakley B."/>
            <person name="Pocsi I."/>
            <person name="Scazzocchio C."/>
            <person name="Seiboth B."/>
            <person name="vanKuyk P.A."/>
            <person name="Wortman J."/>
            <person name="Dyer P.S."/>
            <person name="Grigoriev I.V."/>
        </authorList>
    </citation>
    <scope>NUCLEOTIDE SEQUENCE [LARGE SCALE GENOMIC DNA]</scope>
    <source>
        <strain evidence="3">DTO 134E9</strain>
    </source>
</reference>
<accession>A0A1L9RDB6</accession>
<dbReference type="RefSeq" id="XP_040686592.1">
    <property type="nucleotide sequence ID" value="XM_040831215.1"/>
</dbReference>
<proteinExistence type="inferred from homology"/>
<dbReference type="STRING" id="1073089.A0A1L9RDB6"/>
<evidence type="ECO:0000313" key="2">
    <source>
        <dbReference type="EMBL" id="OJJ32915.1"/>
    </source>
</evidence>
<dbReference type="Gene3D" id="3.30.420.40">
    <property type="match status" value="2"/>
</dbReference>
<sequence>MSFQRSSPVQSHIQGASQINASGLTSKHYVSHEALKSQHQLNISHPIKQGIIRDWHEMEEIWRRTFLELKVNPEEHNVLMTEAPESYKNGQEAMVQKLFDVFKSLIVAQVGHGQRHYEGYPVTVAVTRCGQTEYNPGFHEGVCESIQKTDFGLRKTLYQSIVLSGGNTIHENLRGRLQEDLSDRLPGYMKVRVVAPHERRYAAWIGGSILAAMPTFEQKLITREGYAEVGASIVHQMY</sequence>
<dbReference type="Proteomes" id="UP000184383">
    <property type="component" value="Unassembled WGS sequence"/>
</dbReference>
<dbReference type="InterPro" id="IPR043129">
    <property type="entry name" value="ATPase_NBD"/>
</dbReference>
<evidence type="ECO:0000256" key="1">
    <source>
        <dbReference type="RuleBase" id="RU000487"/>
    </source>
</evidence>
<name>A0A1L9RDB6_ASPWE</name>
<dbReference type="AlphaFoldDB" id="A0A1L9RDB6"/>
<keyword evidence="3" id="KW-1185">Reference proteome</keyword>
<dbReference type="InterPro" id="IPR004000">
    <property type="entry name" value="Actin"/>
</dbReference>
<organism evidence="2 3">
    <name type="scientific">Aspergillus wentii DTO 134E9</name>
    <dbReference type="NCBI Taxonomy" id="1073089"/>
    <lineage>
        <taxon>Eukaryota</taxon>
        <taxon>Fungi</taxon>
        <taxon>Dikarya</taxon>
        <taxon>Ascomycota</taxon>
        <taxon>Pezizomycotina</taxon>
        <taxon>Eurotiomycetes</taxon>
        <taxon>Eurotiomycetidae</taxon>
        <taxon>Eurotiales</taxon>
        <taxon>Aspergillaceae</taxon>
        <taxon>Aspergillus</taxon>
        <taxon>Aspergillus subgen. Cremei</taxon>
    </lineage>
</organism>
<gene>
    <name evidence="2" type="ORF">ASPWEDRAFT_174346</name>
</gene>
<dbReference type="EMBL" id="KV878214">
    <property type="protein sequence ID" value="OJJ32915.1"/>
    <property type="molecule type" value="Genomic_DNA"/>
</dbReference>
<dbReference type="GeneID" id="63747063"/>
<dbReference type="OrthoDB" id="5132116at2759"/>
<comment type="similarity">
    <text evidence="1">Belongs to the actin family.</text>
</comment>
<dbReference type="VEuPathDB" id="FungiDB:ASPWEDRAFT_174346"/>
<dbReference type="Pfam" id="PF00022">
    <property type="entry name" value="Actin"/>
    <property type="match status" value="2"/>
</dbReference>
<dbReference type="PANTHER" id="PTHR11937">
    <property type="entry name" value="ACTIN"/>
    <property type="match status" value="1"/>
</dbReference>
<dbReference type="SMART" id="SM00268">
    <property type="entry name" value="ACTIN"/>
    <property type="match status" value="1"/>
</dbReference>
<evidence type="ECO:0008006" key="4">
    <source>
        <dbReference type="Google" id="ProtNLM"/>
    </source>
</evidence>
<evidence type="ECO:0000313" key="3">
    <source>
        <dbReference type="Proteomes" id="UP000184383"/>
    </source>
</evidence>
<dbReference type="SUPFAM" id="SSF53067">
    <property type="entry name" value="Actin-like ATPase domain"/>
    <property type="match status" value="2"/>
</dbReference>
<protein>
    <recommendedName>
        <fullName evidence="4">Actin</fullName>
    </recommendedName>
</protein>